<sequence length="174" mass="19934">MLWACFRLDAEYDLCSTNLVSASWLRAKNIDPLRLERITDGPGRVDRIEGSNELVARVSLWWYGEDIPYRDQQVHLKERTLSGDFAVAEPGEGFDIIIGQESIREERLFQKEWYFYAQTTQGGHIPRSVSLNGTSLPSTETSGRLTSPQRRNGRQQKKRVGGRGLCRSRQDCKE</sequence>
<accession>A0ABR3CWC4</accession>
<comment type="caution">
    <text evidence="2">The sequence shown here is derived from an EMBL/GenBank/DDBJ whole genome shotgun (WGS) entry which is preliminary data.</text>
</comment>
<protein>
    <submittedName>
        <fullName evidence="2">Uncharacterized protein</fullName>
    </submittedName>
</protein>
<feature type="compositionally biased region" description="Polar residues" evidence="1">
    <location>
        <begin position="129"/>
        <end position="148"/>
    </location>
</feature>
<evidence type="ECO:0000313" key="3">
    <source>
        <dbReference type="Proteomes" id="UP001430584"/>
    </source>
</evidence>
<dbReference type="EMBL" id="JAJVCZ030000001">
    <property type="protein sequence ID" value="KAL0265178.1"/>
    <property type="molecule type" value="Genomic_DNA"/>
</dbReference>
<evidence type="ECO:0000313" key="2">
    <source>
        <dbReference type="EMBL" id="KAL0265178.1"/>
    </source>
</evidence>
<proteinExistence type="predicted"/>
<feature type="compositionally biased region" description="Basic residues" evidence="1">
    <location>
        <begin position="151"/>
        <end position="161"/>
    </location>
</feature>
<dbReference type="Proteomes" id="UP001430584">
    <property type="component" value="Unassembled WGS sequence"/>
</dbReference>
<keyword evidence="3" id="KW-1185">Reference proteome</keyword>
<organism evidence="2 3">
    <name type="scientific">Diplodia seriata</name>
    <dbReference type="NCBI Taxonomy" id="420778"/>
    <lineage>
        <taxon>Eukaryota</taxon>
        <taxon>Fungi</taxon>
        <taxon>Dikarya</taxon>
        <taxon>Ascomycota</taxon>
        <taxon>Pezizomycotina</taxon>
        <taxon>Dothideomycetes</taxon>
        <taxon>Dothideomycetes incertae sedis</taxon>
        <taxon>Botryosphaeriales</taxon>
        <taxon>Botryosphaeriaceae</taxon>
        <taxon>Diplodia</taxon>
    </lineage>
</organism>
<gene>
    <name evidence="2" type="ORF">SLS55_001141</name>
</gene>
<dbReference type="GeneID" id="92005226"/>
<evidence type="ECO:0000256" key="1">
    <source>
        <dbReference type="SAM" id="MobiDB-lite"/>
    </source>
</evidence>
<dbReference type="RefSeq" id="XP_066637918.1">
    <property type="nucleotide sequence ID" value="XM_066772639.1"/>
</dbReference>
<name>A0ABR3CWC4_9PEZI</name>
<feature type="region of interest" description="Disordered" evidence="1">
    <location>
        <begin position="126"/>
        <end position="174"/>
    </location>
</feature>
<reference evidence="2 3" key="1">
    <citation type="submission" date="2024-02" db="EMBL/GenBank/DDBJ databases">
        <title>De novo assembly and annotation of 12 fungi associated with fruit tree decline syndrome in Ontario, Canada.</title>
        <authorList>
            <person name="Sulman M."/>
            <person name="Ellouze W."/>
            <person name="Ilyukhin E."/>
        </authorList>
    </citation>
    <scope>NUCLEOTIDE SEQUENCE [LARGE SCALE GENOMIC DNA]</scope>
    <source>
        <strain evidence="2 3">FDS-637</strain>
    </source>
</reference>